<protein>
    <submittedName>
        <fullName evidence="2">Uncharacterized protein</fullName>
    </submittedName>
</protein>
<feature type="compositionally biased region" description="Basic and acidic residues" evidence="1">
    <location>
        <begin position="1"/>
        <end position="14"/>
    </location>
</feature>
<dbReference type="Proteomes" id="UP000289708">
    <property type="component" value="Unassembled WGS sequence"/>
</dbReference>
<dbReference type="AlphaFoldDB" id="A0A4Q0MLL4"/>
<keyword evidence="3" id="KW-1185">Reference proteome</keyword>
<evidence type="ECO:0000313" key="2">
    <source>
        <dbReference type="EMBL" id="RXF74621.1"/>
    </source>
</evidence>
<feature type="compositionally biased region" description="Basic and acidic residues" evidence="1">
    <location>
        <begin position="21"/>
        <end position="36"/>
    </location>
</feature>
<evidence type="ECO:0000256" key="1">
    <source>
        <dbReference type="SAM" id="MobiDB-lite"/>
    </source>
</evidence>
<gene>
    <name evidence="2" type="ORF">EK403_04280</name>
</gene>
<comment type="caution">
    <text evidence="2">The sequence shown here is derived from an EMBL/GenBank/DDBJ whole genome shotgun (WGS) entry which is preliminary data.</text>
</comment>
<dbReference type="EMBL" id="RYFI01000003">
    <property type="protein sequence ID" value="RXF74621.1"/>
    <property type="molecule type" value="Genomic_DNA"/>
</dbReference>
<feature type="region of interest" description="Disordered" evidence="1">
    <location>
        <begin position="71"/>
        <end position="129"/>
    </location>
</feature>
<feature type="region of interest" description="Disordered" evidence="1">
    <location>
        <begin position="1"/>
        <end position="36"/>
    </location>
</feature>
<organism evidence="2 3">
    <name type="scientific">Hansschlegelia zhihuaiae</name>
    <dbReference type="NCBI Taxonomy" id="405005"/>
    <lineage>
        <taxon>Bacteria</taxon>
        <taxon>Pseudomonadati</taxon>
        <taxon>Pseudomonadota</taxon>
        <taxon>Alphaproteobacteria</taxon>
        <taxon>Hyphomicrobiales</taxon>
        <taxon>Methylopilaceae</taxon>
        <taxon>Hansschlegelia</taxon>
    </lineage>
</organism>
<evidence type="ECO:0000313" key="3">
    <source>
        <dbReference type="Proteomes" id="UP000289708"/>
    </source>
</evidence>
<sequence length="129" mass="14442">MPNIEGREQVRERSGVFQPGDHIRRSAQDRVAARDRPHELGRVLEAGAEDDWQTFGRVAAKCLEQCCAGEREAPARRRRPDGPRGVLARVGVDEQVDGERPQARALRRARERPRREGDDGEVEPVGAVT</sequence>
<proteinExistence type="predicted"/>
<reference evidence="2 3" key="1">
    <citation type="submission" date="2018-12" db="EMBL/GenBank/DDBJ databases">
        <title>bacterium Hansschlegelia zhihuaiae S113.</title>
        <authorList>
            <person name="He J."/>
        </authorList>
    </citation>
    <scope>NUCLEOTIDE SEQUENCE [LARGE SCALE GENOMIC DNA]</scope>
    <source>
        <strain evidence="2 3">S 113</strain>
    </source>
</reference>
<name>A0A4Q0MLL4_9HYPH</name>
<accession>A0A4Q0MLL4</accession>